<comment type="caution">
    <text evidence="2">The sequence shown here is derived from an EMBL/GenBank/DDBJ whole genome shotgun (WGS) entry which is preliminary data.</text>
</comment>
<accession>A0AAE0SBP0</accession>
<reference evidence="2" key="1">
    <citation type="journal article" date="2021" name="Genome Biol. Evol.">
        <title>A High-Quality Reference Genome for a Parasitic Bivalve with Doubly Uniparental Inheritance (Bivalvia: Unionida).</title>
        <authorList>
            <person name="Smith C.H."/>
        </authorList>
    </citation>
    <scope>NUCLEOTIDE SEQUENCE</scope>
    <source>
        <strain evidence="2">CHS0354</strain>
    </source>
</reference>
<dbReference type="InterPro" id="IPR005502">
    <property type="entry name" value="Ribosyl_crysJ1"/>
</dbReference>
<feature type="binding site" evidence="1">
    <location>
        <position position="100"/>
    </location>
    <ligand>
        <name>Mg(2+)</name>
        <dbReference type="ChEBI" id="CHEBI:18420"/>
        <label>1</label>
    </ligand>
</feature>
<evidence type="ECO:0000313" key="3">
    <source>
        <dbReference type="Proteomes" id="UP001195483"/>
    </source>
</evidence>
<dbReference type="PANTHER" id="PTHR16222:SF40">
    <property type="entry name" value="ADP-RIBOSYLGLYCOHYDROLASE"/>
    <property type="match status" value="1"/>
</dbReference>
<dbReference type="Pfam" id="PF03747">
    <property type="entry name" value="ADP_ribosyl_GH"/>
    <property type="match status" value="1"/>
</dbReference>
<reference evidence="2" key="3">
    <citation type="submission" date="2023-05" db="EMBL/GenBank/DDBJ databases">
        <authorList>
            <person name="Smith C.H."/>
        </authorList>
    </citation>
    <scope>NUCLEOTIDE SEQUENCE</scope>
    <source>
        <strain evidence="2">CHS0354</strain>
        <tissue evidence="2">Mantle</tissue>
    </source>
</reference>
<keyword evidence="1" id="KW-0460">Magnesium</keyword>
<evidence type="ECO:0000313" key="2">
    <source>
        <dbReference type="EMBL" id="KAK3588939.1"/>
    </source>
</evidence>
<feature type="binding site" evidence="1">
    <location>
        <position position="325"/>
    </location>
    <ligand>
        <name>Mg(2+)</name>
        <dbReference type="ChEBI" id="CHEBI:18420"/>
        <label>1</label>
    </ligand>
</feature>
<dbReference type="InterPro" id="IPR050792">
    <property type="entry name" value="ADP-ribosylglycohydrolase"/>
</dbReference>
<dbReference type="Proteomes" id="UP001195483">
    <property type="component" value="Unassembled WGS sequence"/>
</dbReference>
<protein>
    <submittedName>
        <fullName evidence="2">Uncharacterized protein</fullName>
    </submittedName>
</protein>
<dbReference type="GO" id="GO:0046872">
    <property type="term" value="F:metal ion binding"/>
    <property type="evidence" value="ECO:0007669"/>
    <property type="project" value="UniProtKB-KW"/>
</dbReference>
<sequence>MAAAGYGGKLKFDSPFKPRKYHPYRVSRVPRREVHQTYDRIYATIYGQCVGDAIGLLTEGLNRDEIKKHYKEVLSRLELVHKKMFPDSHRRRWDQGDWTDETDQMILILQMLVENKGMVEPVDFAKRLMEWSEHGFRELGDVTCPGLCSHIRSVILHPQFSETPQKAAEIVWRDSGKLAASNSAVARISVIGIHMYNQLGQVIKNALDVCRFTHADPRCEASCIAVAVAIALMLQKDDKYLKKNGQLDIDSLIDECFTYASRLLQTVTQRKELRFYLYCTSVKSLKLSEPGRASYTYKALGAGFWALKQKDFRQAVQDIVLEGGDADANAAVAGALLGCKLGLDELPKTWIENIKNRLWLDELIDQYFDMMERKRNTKETVV</sequence>
<dbReference type="Gene3D" id="1.10.4080.10">
    <property type="entry name" value="ADP-ribosylation/Crystallin J1"/>
    <property type="match status" value="1"/>
</dbReference>
<gene>
    <name evidence="2" type="ORF">CHS0354_023699</name>
</gene>
<dbReference type="AlphaFoldDB" id="A0AAE0SBP0"/>
<name>A0AAE0SBP0_9BIVA</name>
<feature type="binding site" evidence="1">
    <location>
        <position position="327"/>
    </location>
    <ligand>
        <name>Mg(2+)</name>
        <dbReference type="ChEBI" id="CHEBI:18420"/>
        <label>1</label>
    </ligand>
</feature>
<reference evidence="2" key="2">
    <citation type="journal article" date="2021" name="Genome Biol. Evol.">
        <title>Developing a high-quality reference genome for a parasitic bivalve with doubly uniparental inheritance (Bivalvia: Unionida).</title>
        <authorList>
            <person name="Smith C.H."/>
        </authorList>
    </citation>
    <scope>NUCLEOTIDE SEQUENCE</scope>
    <source>
        <strain evidence="2">CHS0354</strain>
        <tissue evidence="2">Mantle</tissue>
    </source>
</reference>
<organism evidence="2 3">
    <name type="scientific">Potamilus streckersoni</name>
    <dbReference type="NCBI Taxonomy" id="2493646"/>
    <lineage>
        <taxon>Eukaryota</taxon>
        <taxon>Metazoa</taxon>
        <taxon>Spiralia</taxon>
        <taxon>Lophotrochozoa</taxon>
        <taxon>Mollusca</taxon>
        <taxon>Bivalvia</taxon>
        <taxon>Autobranchia</taxon>
        <taxon>Heteroconchia</taxon>
        <taxon>Palaeoheterodonta</taxon>
        <taxon>Unionida</taxon>
        <taxon>Unionoidea</taxon>
        <taxon>Unionidae</taxon>
        <taxon>Ambleminae</taxon>
        <taxon>Lampsilini</taxon>
        <taxon>Potamilus</taxon>
    </lineage>
</organism>
<dbReference type="PANTHER" id="PTHR16222">
    <property type="entry name" value="ADP-RIBOSYLGLYCOHYDROLASE"/>
    <property type="match status" value="1"/>
</dbReference>
<evidence type="ECO:0000256" key="1">
    <source>
        <dbReference type="PIRSR" id="PIRSR605502-1"/>
    </source>
</evidence>
<keyword evidence="1" id="KW-0479">Metal-binding</keyword>
<dbReference type="SUPFAM" id="SSF101478">
    <property type="entry name" value="ADP-ribosylglycohydrolase"/>
    <property type="match status" value="1"/>
</dbReference>
<keyword evidence="3" id="KW-1185">Reference proteome</keyword>
<comment type="cofactor">
    <cofactor evidence="1">
        <name>Mg(2+)</name>
        <dbReference type="ChEBI" id="CHEBI:18420"/>
    </cofactor>
    <text evidence="1">Binds 2 magnesium ions per subunit.</text>
</comment>
<proteinExistence type="predicted"/>
<dbReference type="EMBL" id="JAEAOA010001426">
    <property type="protein sequence ID" value="KAK3588939.1"/>
    <property type="molecule type" value="Genomic_DNA"/>
</dbReference>
<dbReference type="InterPro" id="IPR036705">
    <property type="entry name" value="Ribosyl_crysJ1_sf"/>
</dbReference>
<feature type="binding site" evidence="1">
    <location>
        <position position="99"/>
    </location>
    <ligand>
        <name>Mg(2+)</name>
        <dbReference type="ChEBI" id="CHEBI:18420"/>
        <label>1</label>
    </ligand>
</feature>